<dbReference type="Gene3D" id="3.30.70.1520">
    <property type="entry name" value="Heterotetrameric sarcosine oxidase"/>
    <property type="match status" value="1"/>
</dbReference>
<dbReference type="RefSeq" id="WP_213215358.1">
    <property type="nucleotide sequence ID" value="NZ_QTKU01000001.1"/>
</dbReference>
<comment type="caution">
    <text evidence="1">The sequence shown here is derived from an EMBL/GenBank/DDBJ whole genome shotgun (WGS) entry which is preliminary data.</text>
</comment>
<dbReference type="EMBL" id="QTKU01000001">
    <property type="protein sequence ID" value="MBS8259788.1"/>
    <property type="molecule type" value="Genomic_DNA"/>
</dbReference>
<dbReference type="Pfam" id="PF04268">
    <property type="entry name" value="SoxG"/>
    <property type="match status" value="1"/>
</dbReference>
<evidence type="ECO:0000313" key="1">
    <source>
        <dbReference type="EMBL" id="MBS8259788.1"/>
    </source>
</evidence>
<dbReference type="AlphaFoldDB" id="A0A944CCP5"/>
<sequence>MADDLVSTLYAPDAGQEPLLALPDVSILKTAPLARLSFRGRNGVLAAASKGFGLDLPVKPLSAETGPDRAAFWLGPDEWLLLAQEDMLSETMEGLATALGDTPHALVDVSHRQDAMLVTGDQAAWLLNSGIPIDLHLESFPIGMVTRTLFHKAPVMLWRIGPDAFVVEAWGSFIDYVAGLLVEAAQELKAA</sequence>
<organism evidence="1 2">
    <name type="scientific">Roseibium polysiphoniae</name>
    <dbReference type="NCBI Taxonomy" id="2571221"/>
    <lineage>
        <taxon>Bacteria</taxon>
        <taxon>Pseudomonadati</taxon>
        <taxon>Pseudomonadota</taxon>
        <taxon>Alphaproteobacteria</taxon>
        <taxon>Hyphomicrobiales</taxon>
        <taxon>Stappiaceae</taxon>
        <taxon>Roseibium</taxon>
    </lineage>
</organism>
<evidence type="ECO:0000313" key="2">
    <source>
        <dbReference type="Proteomes" id="UP000705379"/>
    </source>
</evidence>
<dbReference type="InterPro" id="IPR007375">
    <property type="entry name" value="SoxG"/>
</dbReference>
<dbReference type="SUPFAM" id="SSF103025">
    <property type="entry name" value="Folate-binding domain"/>
    <property type="match status" value="1"/>
</dbReference>
<dbReference type="InterPro" id="IPR027266">
    <property type="entry name" value="TrmE/GcvT-like"/>
</dbReference>
<dbReference type="Gene3D" id="3.30.1360.120">
    <property type="entry name" value="Probable tRNA modification gtpase trme, domain 1"/>
    <property type="match status" value="1"/>
</dbReference>
<reference evidence="1" key="2">
    <citation type="journal article" date="2021" name="Microorganisms">
        <title>Bacterial Dimethylsulfoniopropionate Biosynthesis in the East China Sea.</title>
        <authorList>
            <person name="Liu J."/>
            <person name="Zhang Y."/>
            <person name="Liu J."/>
            <person name="Zhong H."/>
            <person name="Williams B.T."/>
            <person name="Zheng Y."/>
            <person name="Curson A.R.J."/>
            <person name="Sun C."/>
            <person name="Sun H."/>
            <person name="Song D."/>
            <person name="Wagner Mackenzie B."/>
            <person name="Bermejo Martinez A."/>
            <person name="Todd J.D."/>
            <person name="Zhang X.H."/>
        </authorList>
    </citation>
    <scope>NUCLEOTIDE SEQUENCE</scope>
    <source>
        <strain evidence="1">AESS21</strain>
    </source>
</reference>
<dbReference type="Proteomes" id="UP000705379">
    <property type="component" value="Unassembled WGS sequence"/>
</dbReference>
<protein>
    <submittedName>
        <fullName evidence="1">Sarcosine oxidase subunit gamma</fullName>
    </submittedName>
</protein>
<name>A0A944CCP5_9HYPH</name>
<accession>A0A944CCP5</accession>
<gene>
    <name evidence="1" type="ORF">DYI23_06120</name>
</gene>
<reference evidence="1" key="1">
    <citation type="submission" date="2018-08" db="EMBL/GenBank/DDBJ databases">
        <authorList>
            <person name="Jin W."/>
            <person name="Wang H."/>
            <person name="Yang Y."/>
            <person name="Li M."/>
            <person name="Liu J."/>
        </authorList>
    </citation>
    <scope>NUCLEOTIDE SEQUENCE</scope>
    <source>
        <strain evidence="1">AESS21</strain>
    </source>
</reference>
<proteinExistence type="predicted"/>